<sequence length="90" mass="10582">MEYILDCENNDGLKKYFIAETKRNALPIIVKCNGAIFKVKKYIKASKSIKKSKIVEKVYNGFFYDVRALNVNKWQEVDMVITTLYMFLPF</sequence>
<reference evidence="1 2" key="1">
    <citation type="submission" date="2015-11" db="EMBL/GenBank/DDBJ databases">
        <authorList>
            <consortium name="Pathogen Informatics"/>
        </authorList>
    </citation>
    <scope>NUCLEOTIDE SEQUENCE [LARGE SCALE GENOMIC DNA]</scope>
    <source>
        <strain evidence="1 2">007A-0283</strain>
    </source>
</reference>
<comment type="caution">
    <text evidence="1">The sequence shown here is derived from an EMBL/GenBank/DDBJ whole genome shotgun (WGS) entry which is preliminary data.</text>
</comment>
<dbReference type="EMBL" id="FAVC01000002">
    <property type="protein sequence ID" value="CUU86531.1"/>
    <property type="molecule type" value="Genomic_DNA"/>
</dbReference>
<protein>
    <submittedName>
        <fullName evidence="1">Uncharacterized protein</fullName>
    </submittedName>
</protein>
<evidence type="ECO:0000313" key="1">
    <source>
        <dbReference type="EMBL" id="CUU86531.1"/>
    </source>
</evidence>
<proteinExistence type="predicted"/>
<gene>
    <name evidence="1" type="ORF">ERS739223_01266</name>
</gene>
<dbReference type="AlphaFoldDB" id="A0A9W5AVM6"/>
<dbReference type="Proteomes" id="UP000052245">
    <property type="component" value="Unassembled WGS sequence"/>
</dbReference>
<dbReference type="RefSeq" id="WP_059430340.1">
    <property type="nucleotide sequence ID" value="NZ_CP040464.1"/>
</dbReference>
<organism evidence="1 2">
    <name type="scientific">Campylobacter hyointestinalis subsp. hyointestinalis</name>
    <dbReference type="NCBI Taxonomy" id="91352"/>
    <lineage>
        <taxon>Bacteria</taxon>
        <taxon>Pseudomonadati</taxon>
        <taxon>Campylobacterota</taxon>
        <taxon>Epsilonproteobacteria</taxon>
        <taxon>Campylobacterales</taxon>
        <taxon>Campylobacteraceae</taxon>
        <taxon>Campylobacter</taxon>
    </lineage>
</organism>
<name>A0A9W5AVM6_CAMHY</name>
<accession>A0A9W5AVM6</accession>
<evidence type="ECO:0000313" key="2">
    <source>
        <dbReference type="Proteomes" id="UP000052245"/>
    </source>
</evidence>